<proteinExistence type="predicted"/>
<reference evidence="1" key="1">
    <citation type="submission" date="2022-07" db="EMBL/GenBank/DDBJ databases">
        <title>Phylogenomic reconstructions and comparative analyses of Kickxellomycotina fungi.</title>
        <authorList>
            <person name="Reynolds N.K."/>
            <person name="Stajich J.E."/>
            <person name="Barry K."/>
            <person name="Grigoriev I.V."/>
            <person name="Crous P."/>
            <person name="Smith M.E."/>
        </authorList>
    </citation>
    <scope>NUCLEOTIDE SEQUENCE</scope>
    <source>
        <strain evidence="1">BCRC 34780</strain>
    </source>
</reference>
<organism evidence="1 2">
    <name type="scientific">Coemansia helicoidea</name>
    <dbReference type="NCBI Taxonomy" id="1286919"/>
    <lineage>
        <taxon>Eukaryota</taxon>
        <taxon>Fungi</taxon>
        <taxon>Fungi incertae sedis</taxon>
        <taxon>Zoopagomycota</taxon>
        <taxon>Kickxellomycotina</taxon>
        <taxon>Kickxellomycetes</taxon>
        <taxon>Kickxellales</taxon>
        <taxon>Kickxellaceae</taxon>
        <taxon>Coemansia</taxon>
    </lineage>
</organism>
<dbReference type="EMBL" id="JANBUN010000720">
    <property type="protein sequence ID" value="KAJ2801764.1"/>
    <property type="molecule type" value="Genomic_DNA"/>
</dbReference>
<evidence type="ECO:0000313" key="2">
    <source>
        <dbReference type="Proteomes" id="UP001140087"/>
    </source>
</evidence>
<dbReference type="Proteomes" id="UP001140087">
    <property type="component" value="Unassembled WGS sequence"/>
</dbReference>
<evidence type="ECO:0000313" key="1">
    <source>
        <dbReference type="EMBL" id="KAJ2801764.1"/>
    </source>
</evidence>
<gene>
    <name evidence="1" type="ORF">H4R21_002673</name>
</gene>
<protein>
    <submittedName>
        <fullName evidence="1">Uncharacterized protein</fullName>
    </submittedName>
</protein>
<accession>A0ACC1L770</accession>
<comment type="caution">
    <text evidence="1">The sequence shown here is derived from an EMBL/GenBank/DDBJ whole genome shotgun (WGS) entry which is preliminary data.</text>
</comment>
<keyword evidence="2" id="KW-1185">Reference proteome</keyword>
<sequence length="310" mass="32588">MRTLRRAMAAAPPPPRRLWPGLALLQLLLLCSLALPGARAAAAPPDINPLGITFDYKLAWIDAETSTYGATLQAAPQSTFVGGTKWSLLMRFAPDARANVTALSPGWGLGAYDYASWLLLPGSAPFDPVRLTIRSSGNLALETDIAKHAVPTNFMIVPSARPSATSTGYALVSGRDYTLNDAVNLAELPKAAFGPWLTLTAAPSAATPASASPAPPQTSATAADKTAEESDSPMATVLPPVPFIKGDPNYDPSVNPIGTVLSAPLVGPYLVNILLGIGILAHIAGTLRRMHFRRQYQMSVRQGKASDVLA</sequence>
<name>A0ACC1L770_9FUNG</name>